<evidence type="ECO:0000256" key="2">
    <source>
        <dbReference type="ARBA" id="ARBA00023015"/>
    </source>
</evidence>
<name>A0A3B0R623_9ZZZZ</name>
<dbReference type="GO" id="GO:0016987">
    <property type="term" value="F:sigma factor activity"/>
    <property type="evidence" value="ECO:0007669"/>
    <property type="project" value="UniProtKB-KW"/>
</dbReference>
<dbReference type="EMBL" id="UOED01000018">
    <property type="protein sequence ID" value="VAV87017.1"/>
    <property type="molecule type" value="Genomic_DNA"/>
</dbReference>
<proteinExistence type="inferred from homology"/>
<dbReference type="NCBIfam" id="TIGR02937">
    <property type="entry name" value="sigma70-ECF"/>
    <property type="match status" value="1"/>
</dbReference>
<evidence type="ECO:0008006" key="8">
    <source>
        <dbReference type="Google" id="ProtNLM"/>
    </source>
</evidence>
<keyword evidence="3" id="KW-0731">Sigma factor</keyword>
<dbReference type="InterPro" id="IPR013324">
    <property type="entry name" value="RNA_pol_sigma_r3/r4-like"/>
</dbReference>
<dbReference type="Pfam" id="PF04542">
    <property type="entry name" value="Sigma70_r2"/>
    <property type="match status" value="1"/>
</dbReference>
<gene>
    <name evidence="7" type="ORF">MNBD_ALPHA02-2331</name>
</gene>
<dbReference type="SUPFAM" id="SSF88946">
    <property type="entry name" value="Sigma2 domain of RNA polymerase sigma factors"/>
    <property type="match status" value="1"/>
</dbReference>
<dbReference type="Gene3D" id="1.10.10.10">
    <property type="entry name" value="Winged helix-like DNA-binding domain superfamily/Winged helix DNA-binding domain"/>
    <property type="match status" value="1"/>
</dbReference>
<comment type="similarity">
    <text evidence="1">Belongs to the sigma-70 factor family. ECF subfamily.</text>
</comment>
<dbReference type="InterPro" id="IPR014284">
    <property type="entry name" value="RNA_pol_sigma-70_dom"/>
</dbReference>
<evidence type="ECO:0000256" key="4">
    <source>
        <dbReference type="ARBA" id="ARBA00023163"/>
    </source>
</evidence>
<feature type="domain" description="RNA polymerase sigma-70 region 2" evidence="5">
    <location>
        <begin position="41"/>
        <end position="107"/>
    </location>
</feature>
<organism evidence="7">
    <name type="scientific">hydrothermal vent metagenome</name>
    <dbReference type="NCBI Taxonomy" id="652676"/>
    <lineage>
        <taxon>unclassified sequences</taxon>
        <taxon>metagenomes</taxon>
        <taxon>ecological metagenomes</taxon>
    </lineage>
</organism>
<evidence type="ECO:0000259" key="5">
    <source>
        <dbReference type="Pfam" id="PF04542"/>
    </source>
</evidence>
<evidence type="ECO:0000313" key="7">
    <source>
        <dbReference type="EMBL" id="VAV87017.1"/>
    </source>
</evidence>
<dbReference type="AlphaFoldDB" id="A0A3B0R623"/>
<keyword evidence="4" id="KW-0804">Transcription</keyword>
<dbReference type="GO" id="GO:0003677">
    <property type="term" value="F:DNA binding"/>
    <property type="evidence" value="ECO:0007669"/>
    <property type="project" value="InterPro"/>
</dbReference>
<feature type="domain" description="RNA polymerase sigma factor 70 region 4 type 2" evidence="6">
    <location>
        <begin position="139"/>
        <end position="190"/>
    </location>
</feature>
<dbReference type="Gene3D" id="1.10.1740.10">
    <property type="match status" value="1"/>
</dbReference>
<dbReference type="PANTHER" id="PTHR43133:SF63">
    <property type="entry name" value="RNA POLYMERASE SIGMA FACTOR FECI-RELATED"/>
    <property type="match status" value="1"/>
</dbReference>
<dbReference type="PANTHER" id="PTHR43133">
    <property type="entry name" value="RNA POLYMERASE ECF-TYPE SIGMA FACTO"/>
    <property type="match status" value="1"/>
</dbReference>
<dbReference type="Pfam" id="PF08281">
    <property type="entry name" value="Sigma70_r4_2"/>
    <property type="match status" value="1"/>
</dbReference>
<dbReference type="InterPro" id="IPR036388">
    <property type="entry name" value="WH-like_DNA-bd_sf"/>
</dbReference>
<dbReference type="SUPFAM" id="SSF88659">
    <property type="entry name" value="Sigma3 and sigma4 domains of RNA polymerase sigma factors"/>
    <property type="match status" value="1"/>
</dbReference>
<dbReference type="GO" id="GO:0006352">
    <property type="term" value="P:DNA-templated transcription initiation"/>
    <property type="evidence" value="ECO:0007669"/>
    <property type="project" value="InterPro"/>
</dbReference>
<protein>
    <recommendedName>
        <fullName evidence="8">RNA polymerase ECF-type sigma factor</fullName>
    </recommendedName>
</protein>
<sequence>MNGKQRLRLVKGKNDELSPVDDKSSQEYTANGDYHAEITALYEDYNETLVRYLAIRLRNRQDAVEVAQEAYIRLIRRENLKDIDCFQSFLFRTATNISIDLQRQRARQAKNFASSRFLLGDIDEITPERTLNARQKISALKEVLEDLPPKCREAFMLYKFNNLEHAEIAEKMGLSVSSVRKYIARGLTFCIHEMNK</sequence>
<dbReference type="InterPro" id="IPR007627">
    <property type="entry name" value="RNA_pol_sigma70_r2"/>
</dbReference>
<accession>A0A3B0R623</accession>
<keyword evidence="2" id="KW-0805">Transcription regulation</keyword>
<dbReference type="InterPro" id="IPR013325">
    <property type="entry name" value="RNA_pol_sigma_r2"/>
</dbReference>
<dbReference type="InterPro" id="IPR013249">
    <property type="entry name" value="RNA_pol_sigma70_r4_t2"/>
</dbReference>
<dbReference type="InterPro" id="IPR039425">
    <property type="entry name" value="RNA_pol_sigma-70-like"/>
</dbReference>
<evidence type="ECO:0000256" key="1">
    <source>
        <dbReference type="ARBA" id="ARBA00010641"/>
    </source>
</evidence>
<evidence type="ECO:0000256" key="3">
    <source>
        <dbReference type="ARBA" id="ARBA00023082"/>
    </source>
</evidence>
<evidence type="ECO:0000259" key="6">
    <source>
        <dbReference type="Pfam" id="PF08281"/>
    </source>
</evidence>
<dbReference type="CDD" id="cd06171">
    <property type="entry name" value="Sigma70_r4"/>
    <property type="match status" value="1"/>
</dbReference>
<reference evidence="7" key="1">
    <citation type="submission" date="2018-06" db="EMBL/GenBank/DDBJ databases">
        <authorList>
            <person name="Zhirakovskaya E."/>
        </authorList>
    </citation>
    <scope>NUCLEOTIDE SEQUENCE</scope>
</reference>